<name>A0ABX2MEJ8_9BACL</name>
<dbReference type="Proteomes" id="UP000577724">
    <property type="component" value="Unassembled WGS sequence"/>
</dbReference>
<gene>
    <name evidence="1" type="ORF">HP548_02670</name>
</gene>
<dbReference type="EMBL" id="JABMCC010000089">
    <property type="protein sequence ID" value="NUU52999.1"/>
    <property type="molecule type" value="Genomic_DNA"/>
</dbReference>
<keyword evidence="2" id="KW-1185">Reference proteome</keyword>
<organism evidence="1 2">
    <name type="scientific">Paenibacillus taichungensis</name>
    <dbReference type="NCBI Taxonomy" id="484184"/>
    <lineage>
        <taxon>Bacteria</taxon>
        <taxon>Bacillati</taxon>
        <taxon>Bacillota</taxon>
        <taxon>Bacilli</taxon>
        <taxon>Bacillales</taxon>
        <taxon>Paenibacillaceae</taxon>
        <taxon>Paenibacillus</taxon>
    </lineage>
</organism>
<dbReference type="RefSeq" id="WP_175380809.1">
    <property type="nucleotide sequence ID" value="NZ_CBCRYD010000054.1"/>
</dbReference>
<comment type="caution">
    <text evidence="1">The sequence shown here is derived from an EMBL/GenBank/DDBJ whole genome shotgun (WGS) entry which is preliminary data.</text>
</comment>
<reference evidence="1 2" key="1">
    <citation type="submission" date="2020-05" db="EMBL/GenBank/DDBJ databases">
        <title>Genome Sequencing of Type Strains.</title>
        <authorList>
            <person name="Lemaire J.F."/>
            <person name="Inderbitzin P."/>
            <person name="Gregorio O.A."/>
            <person name="Collins S.B."/>
            <person name="Wespe N."/>
            <person name="Knight-Connoni V."/>
        </authorList>
    </citation>
    <scope>NUCLEOTIDE SEQUENCE [LARGE SCALE GENOMIC DNA]</scope>
    <source>
        <strain evidence="1 2">DSM 19942</strain>
    </source>
</reference>
<sequence length="170" mass="19764">MLLFYDNDVDNIRASMDNLRMLKIAYDFGVDLNQLKTGEEQWIIDNSYHYGVGGSCLFFTLIRLMYSEIGITVDDTSDDNKDEIIYQFSGTIIRDLMSEDDFGSNMSSFLTIVHCDYSPSHMEIKLSQDFKMIVLTIEDYAGYFSFYLEHIIKMVVKMKSLMERNSIIRA</sequence>
<proteinExistence type="predicted"/>
<protein>
    <submittedName>
        <fullName evidence="1">Uncharacterized protein</fullName>
    </submittedName>
</protein>
<evidence type="ECO:0000313" key="2">
    <source>
        <dbReference type="Proteomes" id="UP000577724"/>
    </source>
</evidence>
<accession>A0ABX2MEJ8</accession>
<evidence type="ECO:0000313" key="1">
    <source>
        <dbReference type="EMBL" id="NUU52999.1"/>
    </source>
</evidence>
<dbReference type="GeneID" id="97129590"/>